<dbReference type="Gene3D" id="3.40.710.10">
    <property type="entry name" value="DD-peptidase/beta-lactamase superfamily"/>
    <property type="match status" value="1"/>
</dbReference>
<reference evidence="22" key="1">
    <citation type="submission" date="2017-09" db="EMBL/GenBank/DDBJ databases">
        <title>Depth-based differentiation of microbial function through sediment-hosted aquifers and enrichment of novel symbionts in the deep terrestrial subsurface.</title>
        <authorList>
            <person name="Probst A.J."/>
            <person name="Ladd B."/>
            <person name="Jarett J.K."/>
            <person name="Geller-Mcgrath D.E."/>
            <person name="Sieber C.M.K."/>
            <person name="Emerson J.B."/>
            <person name="Anantharaman K."/>
            <person name="Thomas B.C."/>
            <person name="Malmstrom R."/>
            <person name="Stieglmeier M."/>
            <person name="Klingl A."/>
            <person name="Woyke T."/>
            <person name="Ryan C.M."/>
            <person name="Banfield J.F."/>
        </authorList>
    </citation>
    <scope>NUCLEOTIDE SEQUENCE [LARGE SCALE GENOMIC DNA]</scope>
</reference>
<dbReference type="GO" id="GO:0030288">
    <property type="term" value="C:outer membrane-bounded periplasmic space"/>
    <property type="evidence" value="ECO:0007669"/>
    <property type="project" value="TreeGrafter"/>
</dbReference>
<evidence type="ECO:0000259" key="19">
    <source>
        <dbReference type="Pfam" id="PF00905"/>
    </source>
</evidence>
<evidence type="ECO:0000256" key="3">
    <source>
        <dbReference type="ARBA" id="ARBA00007739"/>
    </source>
</evidence>
<evidence type="ECO:0000313" key="21">
    <source>
        <dbReference type="EMBL" id="PIR74846.1"/>
    </source>
</evidence>
<keyword evidence="6" id="KW-0645">Protease</keyword>
<dbReference type="GO" id="GO:0009002">
    <property type="term" value="F:serine-type D-Ala-D-Ala carboxypeptidase activity"/>
    <property type="evidence" value="ECO:0007669"/>
    <property type="project" value="UniProtKB-EC"/>
</dbReference>
<evidence type="ECO:0000256" key="11">
    <source>
        <dbReference type="ARBA" id="ARBA00022984"/>
    </source>
</evidence>
<dbReference type="InterPro" id="IPR023346">
    <property type="entry name" value="Lysozyme-like_dom_sf"/>
</dbReference>
<gene>
    <name evidence="21" type="ORF">COU35_00480</name>
</gene>
<keyword evidence="8" id="KW-0808">Transferase</keyword>
<name>A0A2H0TTI4_9BACT</name>
<dbReference type="InterPro" id="IPR001460">
    <property type="entry name" value="PCN-bd_Tpept"/>
</dbReference>
<dbReference type="GO" id="GO:0008955">
    <property type="term" value="F:peptidoglycan glycosyltransferase activity"/>
    <property type="evidence" value="ECO:0007669"/>
    <property type="project" value="UniProtKB-EC"/>
</dbReference>
<organism evidence="21 22">
    <name type="scientific">Candidatus Magasanikbacteria bacterium CG10_big_fil_rev_8_21_14_0_10_47_10</name>
    <dbReference type="NCBI Taxonomy" id="1974652"/>
    <lineage>
        <taxon>Bacteria</taxon>
        <taxon>Candidatus Magasanikiibacteriota</taxon>
    </lineage>
</organism>
<dbReference type="Pfam" id="PF00912">
    <property type="entry name" value="Transgly"/>
    <property type="match status" value="1"/>
</dbReference>
<evidence type="ECO:0000256" key="2">
    <source>
        <dbReference type="ARBA" id="ARBA00007090"/>
    </source>
</evidence>
<comment type="similarity">
    <text evidence="2">In the C-terminal section; belongs to the transpeptidase family.</text>
</comment>
<dbReference type="GO" id="GO:0006508">
    <property type="term" value="P:proteolysis"/>
    <property type="evidence" value="ECO:0007669"/>
    <property type="project" value="UniProtKB-KW"/>
</dbReference>
<feature type="region of interest" description="Disordered" evidence="17">
    <location>
        <begin position="1"/>
        <end position="41"/>
    </location>
</feature>
<dbReference type="GO" id="GO:0071555">
    <property type="term" value="P:cell wall organization"/>
    <property type="evidence" value="ECO:0007669"/>
    <property type="project" value="UniProtKB-KW"/>
</dbReference>
<evidence type="ECO:0000256" key="5">
    <source>
        <dbReference type="ARBA" id="ARBA00022645"/>
    </source>
</evidence>
<dbReference type="GO" id="GO:0005886">
    <property type="term" value="C:plasma membrane"/>
    <property type="evidence" value="ECO:0007669"/>
    <property type="project" value="UniProtKB-SubCell"/>
</dbReference>
<comment type="subcellular location">
    <subcellularLocation>
        <location evidence="1">Cell membrane</location>
    </subcellularLocation>
</comment>
<evidence type="ECO:0000256" key="15">
    <source>
        <dbReference type="ARBA" id="ARBA00034000"/>
    </source>
</evidence>
<dbReference type="Pfam" id="PF00905">
    <property type="entry name" value="Transpeptidase"/>
    <property type="match status" value="1"/>
</dbReference>
<evidence type="ECO:0000256" key="13">
    <source>
        <dbReference type="ARBA" id="ARBA00023268"/>
    </source>
</evidence>
<dbReference type="SUPFAM" id="SSF53955">
    <property type="entry name" value="Lysozyme-like"/>
    <property type="match status" value="1"/>
</dbReference>
<keyword evidence="18" id="KW-1133">Transmembrane helix</keyword>
<evidence type="ECO:0000256" key="16">
    <source>
        <dbReference type="ARBA" id="ARBA00049902"/>
    </source>
</evidence>
<dbReference type="AlphaFoldDB" id="A0A2H0TTI4"/>
<keyword evidence="11" id="KW-0573">Peptidoglycan synthesis</keyword>
<keyword evidence="18" id="KW-0812">Transmembrane</keyword>
<keyword evidence="5" id="KW-0121">Carboxypeptidase</keyword>
<protein>
    <submittedName>
        <fullName evidence="21">Uncharacterized protein</fullName>
    </submittedName>
</protein>
<dbReference type="InterPro" id="IPR050396">
    <property type="entry name" value="Glycosyltr_51/Transpeptidase"/>
</dbReference>
<dbReference type="PANTHER" id="PTHR32282:SF11">
    <property type="entry name" value="PENICILLIN-BINDING PROTEIN 1B"/>
    <property type="match status" value="1"/>
</dbReference>
<accession>A0A2H0TTI4</accession>
<evidence type="ECO:0000256" key="8">
    <source>
        <dbReference type="ARBA" id="ARBA00022679"/>
    </source>
</evidence>
<evidence type="ECO:0000256" key="18">
    <source>
        <dbReference type="SAM" id="Phobius"/>
    </source>
</evidence>
<keyword evidence="9" id="KW-0378">Hydrolase</keyword>
<keyword evidence="4" id="KW-1003">Cell membrane</keyword>
<sequence length="999" mass="111024">MPDRPKRQYGYVERPEVPQQPHHRQQDMGRPKRPNSAKTSGHPSVAGILLRSLWVIITFIVLLPFKLLSKIPFFRRKEGSSMVATLFKGIILLGALGVVFVLIIFVSVSRDLPDPDKLTDRTVAQSTKIYDRTGEHVLFEIFADQKRTIVELEDIPKDVVNGVIATEDTAFYEHKGVRPLSILRSFVYGLIGRGRVGGGASTLTQQLVKNAILSPEQTVTRKVKEIILSIRLEQKYTKDQILKIYFNEIPYGSTNYGIQSAAQSYFGKDVKDLTLAESAVLAGLPKAPTKYLNDSQALFERRNFVLGRMYAEGFITEQQKNDAQAEPLEIKQNFDNITAPHFVLYVKEKLVEEYGEQTVETGGLKVITSLDWNMQQAAERAVTEESEKLFNDAGANNTALVALDPKTGQILAMVGSRDFFDNDIDGQFNVATLGKRQPGSSFKPIIYTAAFEKGYTPDTVLFDVKTNFSASGKPYEPLNYDLQERGPVTMRQAIQGSLNIPAVKTLYLVGEKKGVEFAERLGYSTLQANNFGLSLVLGGGEVKLIEHVAAYATFANGGAYFQPVPVLKVEKPNGDVLSQWKQEKGEPVLKKEIAATISSVLSDDAARAYAFGGGGVLTLPSRPVAAKTGTTNNYVDAWTVGYTPSLVAGVWVGNTNNSPMTRGYGGSRVAAPIWNSFMREALKDTPVESFPGAPANDAEKPVLRGSDGGSVTLLIDKITGKRATSSTPENLIVERTYTQPHSILHYVLKDDPRGAVPEDPGADPQYTIWENAIQDWIRRKKEENPDWEIVFEDPPTDFDDEHSLELIPTLDVVYPSPSTTLYSRQINTDIRVSSPRGVAQVTYKIDERYVGVVREHPFNLNYNAQDFEDGSHVLTIIVEDDIGNRLEQMIPFVIDAGVVSPRVSWVGTNRSVDSNSIPAVFFLEPFKQEQIKEVRVYEQFEGEGRNQIATIKSFDDLFNGQITFRWAPQPRVGRWELLAETVLTSGQTAAQDVIWVDMR</sequence>
<evidence type="ECO:0000259" key="20">
    <source>
        <dbReference type="Pfam" id="PF00912"/>
    </source>
</evidence>
<dbReference type="SUPFAM" id="SSF56601">
    <property type="entry name" value="beta-lactamase/transpeptidase-like"/>
    <property type="match status" value="1"/>
</dbReference>
<dbReference type="Proteomes" id="UP000230154">
    <property type="component" value="Unassembled WGS sequence"/>
</dbReference>
<dbReference type="GO" id="GO:0008658">
    <property type="term" value="F:penicillin binding"/>
    <property type="evidence" value="ECO:0007669"/>
    <property type="project" value="InterPro"/>
</dbReference>
<keyword evidence="14" id="KW-0961">Cell wall biogenesis/degradation</keyword>
<evidence type="ECO:0000256" key="1">
    <source>
        <dbReference type="ARBA" id="ARBA00004236"/>
    </source>
</evidence>
<proteinExistence type="inferred from homology"/>
<keyword evidence="7" id="KW-0328">Glycosyltransferase</keyword>
<comment type="caution">
    <text evidence="21">The sequence shown here is derived from an EMBL/GenBank/DDBJ whole genome shotgun (WGS) entry which is preliminary data.</text>
</comment>
<evidence type="ECO:0000256" key="14">
    <source>
        <dbReference type="ARBA" id="ARBA00023316"/>
    </source>
</evidence>
<keyword evidence="12 18" id="KW-0472">Membrane</keyword>
<dbReference type="Gene3D" id="2.60.40.10">
    <property type="entry name" value="Immunoglobulins"/>
    <property type="match status" value="1"/>
</dbReference>
<comment type="similarity">
    <text evidence="3">In the N-terminal section; belongs to the glycosyltransferase 51 family.</text>
</comment>
<dbReference type="Pfam" id="PF17957">
    <property type="entry name" value="Big_7"/>
    <property type="match status" value="1"/>
</dbReference>
<dbReference type="PANTHER" id="PTHR32282">
    <property type="entry name" value="BINDING PROTEIN TRANSPEPTIDASE, PUTATIVE-RELATED"/>
    <property type="match status" value="1"/>
</dbReference>
<comment type="catalytic activity">
    <reaction evidence="15">
        <text>Preferential cleavage: (Ac)2-L-Lys-D-Ala-|-D-Ala. Also transpeptidation of peptidyl-alanyl moieties that are N-acyl substituents of D-alanine.</text>
        <dbReference type="EC" id="3.4.16.4"/>
    </reaction>
</comment>
<dbReference type="NCBIfam" id="TIGR02074">
    <property type="entry name" value="PBP_1a_fam"/>
    <property type="match status" value="1"/>
</dbReference>
<evidence type="ECO:0000256" key="9">
    <source>
        <dbReference type="ARBA" id="ARBA00022801"/>
    </source>
</evidence>
<dbReference type="InterPro" id="IPR013783">
    <property type="entry name" value="Ig-like_fold"/>
</dbReference>
<keyword evidence="10" id="KW-0133">Cell shape</keyword>
<evidence type="ECO:0000256" key="6">
    <source>
        <dbReference type="ARBA" id="ARBA00022670"/>
    </source>
</evidence>
<dbReference type="EMBL" id="PFCB01000003">
    <property type="protein sequence ID" value="PIR74846.1"/>
    <property type="molecule type" value="Genomic_DNA"/>
</dbReference>
<keyword evidence="13" id="KW-0511">Multifunctional enzyme</keyword>
<evidence type="ECO:0000256" key="12">
    <source>
        <dbReference type="ARBA" id="ARBA00023136"/>
    </source>
</evidence>
<dbReference type="FunFam" id="1.10.3810.10:FF:000001">
    <property type="entry name" value="Penicillin-binding protein 1A"/>
    <property type="match status" value="1"/>
</dbReference>
<dbReference type="InterPro" id="IPR001264">
    <property type="entry name" value="Glyco_trans_51"/>
</dbReference>
<dbReference type="InterPro" id="IPR036950">
    <property type="entry name" value="PBP_transglycosylase"/>
</dbReference>
<evidence type="ECO:0000256" key="7">
    <source>
        <dbReference type="ARBA" id="ARBA00022676"/>
    </source>
</evidence>
<feature type="domain" description="Penicillin-binding protein transpeptidase" evidence="19">
    <location>
        <begin position="399"/>
        <end position="678"/>
    </location>
</feature>
<evidence type="ECO:0000256" key="4">
    <source>
        <dbReference type="ARBA" id="ARBA00022475"/>
    </source>
</evidence>
<feature type="transmembrane region" description="Helical" evidence="18">
    <location>
        <begin position="86"/>
        <end position="108"/>
    </location>
</feature>
<comment type="catalytic activity">
    <reaction evidence="16">
        <text>[GlcNAc-(1-&gt;4)-Mur2Ac(oyl-L-Ala-gamma-D-Glu-L-Lys-D-Ala-D-Ala)](n)-di-trans,octa-cis-undecaprenyl diphosphate + beta-D-GlcNAc-(1-&gt;4)-Mur2Ac(oyl-L-Ala-gamma-D-Glu-L-Lys-D-Ala-D-Ala)-di-trans,octa-cis-undecaprenyl diphosphate = [GlcNAc-(1-&gt;4)-Mur2Ac(oyl-L-Ala-gamma-D-Glu-L-Lys-D-Ala-D-Ala)](n+1)-di-trans,octa-cis-undecaprenyl diphosphate + di-trans,octa-cis-undecaprenyl diphosphate + H(+)</text>
        <dbReference type="Rhea" id="RHEA:23708"/>
        <dbReference type="Rhea" id="RHEA-COMP:9602"/>
        <dbReference type="Rhea" id="RHEA-COMP:9603"/>
        <dbReference type="ChEBI" id="CHEBI:15378"/>
        <dbReference type="ChEBI" id="CHEBI:58405"/>
        <dbReference type="ChEBI" id="CHEBI:60033"/>
        <dbReference type="ChEBI" id="CHEBI:78435"/>
        <dbReference type="EC" id="2.4.99.28"/>
    </reaction>
</comment>
<evidence type="ECO:0000256" key="17">
    <source>
        <dbReference type="SAM" id="MobiDB-lite"/>
    </source>
</evidence>
<evidence type="ECO:0000256" key="10">
    <source>
        <dbReference type="ARBA" id="ARBA00022960"/>
    </source>
</evidence>
<dbReference type="InterPro" id="IPR012338">
    <property type="entry name" value="Beta-lactam/transpept-like"/>
</dbReference>
<dbReference type="GO" id="GO:0009252">
    <property type="term" value="P:peptidoglycan biosynthetic process"/>
    <property type="evidence" value="ECO:0007669"/>
    <property type="project" value="UniProtKB-KW"/>
</dbReference>
<dbReference type="Gene3D" id="1.10.3810.10">
    <property type="entry name" value="Biosynthetic peptidoglycan transglycosylase-like"/>
    <property type="match status" value="1"/>
</dbReference>
<feature type="domain" description="Glycosyl transferase family 51" evidence="20">
    <location>
        <begin position="140"/>
        <end position="309"/>
    </location>
</feature>
<evidence type="ECO:0000313" key="22">
    <source>
        <dbReference type="Proteomes" id="UP000230154"/>
    </source>
</evidence>
<dbReference type="GO" id="GO:0008360">
    <property type="term" value="P:regulation of cell shape"/>
    <property type="evidence" value="ECO:0007669"/>
    <property type="project" value="UniProtKB-KW"/>
</dbReference>
<feature type="transmembrane region" description="Helical" evidence="18">
    <location>
        <begin position="45"/>
        <end position="65"/>
    </location>
</feature>